<keyword evidence="4" id="KW-0676">Redox-active center</keyword>
<evidence type="ECO:0000256" key="1">
    <source>
        <dbReference type="ARBA" id="ARBA00022448"/>
    </source>
</evidence>
<dbReference type="PANTHER" id="PTHR45663:SF11">
    <property type="entry name" value="GEO12009P1"/>
    <property type="match status" value="1"/>
</dbReference>
<dbReference type="SUPFAM" id="SSF52833">
    <property type="entry name" value="Thioredoxin-like"/>
    <property type="match status" value="1"/>
</dbReference>
<dbReference type="Proteomes" id="UP001342314">
    <property type="component" value="Unassembled WGS sequence"/>
</dbReference>
<dbReference type="NCBIfam" id="TIGR01068">
    <property type="entry name" value="thioredoxin"/>
    <property type="match status" value="1"/>
</dbReference>
<dbReference type="InterPro" id="IPR013766">
    <property type="entry name" value="Thioredoxin_domain"/>
</dbReference>
<dbReference type="PRINTS" id="PR00421">
    <property type="entry name" value="THIOREDOXIN"/>
</dbReference>
<keyword evidence="2" id="KW-0249">Electron transport</keyword>
<keyword evidence="7" id="KW-1185">Reference proteome</keyword>
<dbReference type="InterPro" id="IPR005746">
    <property type="entry name" value="Thioredoxin"/>
</dbReference>
<dbReference type="PROSITE" id="PS00194">
    <property type="entry name" value="THIOREDOXIN_1"/>
    <property type="match status" value="1"/>
</dbReference>
<dbReference type="CDD" id="cd02947">
    <property type="entry name" value="TRX_family"/>
    <property type="match status" value="1"/>
</dbReference>
<dbReference type="PROSITE" id="PS51352">
    <property type="entry name" value="THIOREDOXIN_2"/>
    <property type="match status" value="1"/>
</dbReference>
<evidence type="ECO:0000256" key="4">
    <source>
        <dbReference type="ARBA" id="ARBA00023284"/>
    </source>
</evidence>
<gene>
    <name evidence="6" type="ORF">Rhopal_000908-T1</name>
</gene>
<dbReference type="EMBL" id="BQKY01000002">
    <property type="protein sequence ID" value="GJN87953.1"/>
    <property type="molecule type" value="Genomic_DNA"/>
</dbReference>
<dbReference type="AlphaFoldDB" id="A0AAV5GH92"/>
<organism evidence="6 7">
    <name type="scientific">Rhodotorula paludigena</name>
    <dbReference type="NCBI Taxonomy" id="86838"/>
    <lineage>
        <taxon>Eukaryota</taxon>
        <taxon>Fungi</taxon>
        <taxon>Dikarya</taxon>
        <taxon>Basidiomycota</taxon>
        <taxon>Pucciniomycotina</taxon>
        <taxon>Microbotryomycetes</taxon>
        <taxon>Sporidiobolales</taxon>
        <taxon>Sporidiobolaceae</taxon>
        <taxon>Rhodotorula</taxon>
    </lineage>
</organism>
<reference evidence="6 7" key="1">
    <citation type="submission" date="2021-12" db="EMBL/GenBank/DDBJ databases">
        <title>High titer production of polyol ester of fatty acids by Rhodotorula paludigena BS15 towards product separation-free biomass refinery.</title>
        <authorList>
            <person name="Mano J."/>
            <person name="Ono H."/>
            <person name="Tanaka T."/>
            <person name="Naito K."/>
            <person name="Sushida H."/>
            <person name="Ike M."/>
            <person name="Tokuyasu K."/>
            <person name="Kitaoka M."/>
        </authorList>
    </citation>
    <scope>NUCLEOTIDE SEQUENCE [LARGE SCALE GENOMIC DNA]</scope>
    <source>
        <strain evidence="6 7">BS15</strain>
    </source>
</reference>
<dbReference type="PANTHER" id="PTHR45663">
    <property type="entry name" value="GEO12009P1"/>
    <property type="match status" value="1"/>
</dbReference>
<keyword evidence="1" id="KW-0813">Transport</keyword>
<dbReference type="Gene3D" id="3.40.30.10">
    <property type="entry name" value="Glutaredoxin"/>
    <property type="match status" value="1"/>
</dbReference>
<evidence type="ECO:0000256" key="2">
    <source>
        <dbReference type="ARBA" id="ARBA00022982"/>
    </source>
</evidence>
<dbReference type="InterPro" id="IPR017937">
    <property type="entry name" value="Thioredoxin_CS"/>
</dbReference>
<evidence type="ECO:0000256" key="3">
    <source>
        <dbReference type="ARBA" id="ARBA00023157"/>
    </source>
</evidence>
<evidence type="ECO:0000313" key="7">
    <source>
        <dbReference type="Proteomes" id="UP001342314"/>
    </source>
</evidence>
<dbReference type="Pfam" id="PF00085">
    <property type="entry name" value="Thioredoxin"/>
    <property type="match status" value="1"/>
</dbReference>
<evidence type="ECO:0000313" key="6">
    <source>
        <dbReference type="EMBL" id="GJN87953.1"/>
    </source>
</evidence>
<comment type="caution">
    <text evidence="6">The sequence shown here is derived from an EMBL/GenBank/DDBJ whole genome shotgun (WGS) entry which is preliminary data.</text>
</comment>
<accession>A0AAV5GH92</accession>
<dbReference type="GO" id="GO:0015035">
    <property type="term" value="F:protein-disulfide reductase activity"/>
    <property type="evidence" value="ECO:0007669"/>
    <property type="project" value="InterPro"/>
</dbReference>
<name>A0AAV5GH92_9BASI</name>
<keyword evidence="3" id="KW-1015">Disulfide bond</keyword>
<dbReference type="GO" id="GO:0005737">
    <property type="term" value="C:cytoplasm"/>
    <property type="evidence" value="ECO:0007669"/>
    <property type="project" value="TreeGrafter"/>
</dbReference>
<feature type="domain" description="Thioredoxin" evidence="5">
    <location>
        <begin position="20"/>
        <end position="142"/>
    </location>
</feature>
<protein>
    <recommendedName>
        <fullName evidence="5">Thioredoxin domain-containing protein</fullName>
    </recommendedName>
</protein>
<dbReference type="InterPro" id="IPR036249">
    <property type="entry name" value="Thioredoxin-like_sf"/>
</dbReference>
<evidence type="ECO:0000259" key="5">
    <source>
        <dbReference type="PROSITE" id="PS51352"/>
    </source>
</evidence>
<proteinExistence type="predicted"/>
<sequence length="143" mass="15135">MLALRSTAVQTARVAARPSASPLLAARSFASSSAARKHILDASPEDFKAHAVDGDKPTIVDFYADWCGPCRFLGPVLEKVVDEASGADLLKIDTEKHGELAAKYKITALPTVIAFKKGEIVAKMVGAAPEPGVREFLKKATSA</sequence>